<dbReference type="InterPro" id="IPR050704">
    <property type="entry name" value="Peptidase_C85-like"/>
</dbReference>
<dbReference type="Gene3D" id="3.90.70.80">
    <property type="match status" value="1"/>
</dbReference>
<proteinExistence type="predicted"/>
<dbReference type="GO" id="GO:0016579">
    <property type="term" value="P:protein deubiquitination"/>
    <property type="evidence" value="ECO:0007669"/>
    <property type="project" value="TreeGrafter"/>
</dbReference>
<dbReference type="PANTHER" id="PTHR12419:SF11">
    <property type="entry name" value="OTU DOMAIN-CONTAINING PROTEIN DDB_G0284757"/>
    <property type="match status" value="1"/>
</dbReference>
<dbReference type="SUPFAM" id="SSF54001">
    <property type="entry name" value="Cysteine proteinases"/>
    <property type="match status" value="1"/>
</dbReference>
<dbReference type="NCBIfam" id="TIGR04474">
    <property type="entry name" value="tcm_partner"/>
    <property type="match status" value="1"/>
</dbReference>
<evidence type="ECO:0000259" key="2">
    <source>
        <dbReference type="PROSITE" id="PS50802"/>
    </source>
</evidence>
<feature type="compositionally biased region" description="Polar residues" evidence="1">
    <location>
        <begin position="206"/>
        <end position="217"/>
    </location>
</feature>
<keyword evidence="4" id="KW-1185">Reference proteome</keyword>
<feature type="domain" description="OTU" evidence="2">
    <location>
        <begin position="366"/>
        <end position="511"/>
    </location>
</feature>
<sequence length="971" mass="111926">MMCMYGLKSAFAGMFPHPVQEMSCKGDMFYKIPQQENKGKQGKHIKNYAPNLTEEIDYGNENNNKSPSEPDDISFFVTITENSNSTTVTIIQNDSMEMVRNVIKENLTHVKHNEKSDSYKSKDRTISVLWYKTDKLVVCGNKGDRSRWLRCLVSSLKQFENNQGPNQNEEIDGGNQNNSKSSSQQDDISSFVTITENSEEIDDENANSNKSLSQSEDVSSFVTITENSEEIDDENANINKSLSQSEDVSSFVTITENSTTTTVTIIQNDSTEIVRDIIKDNLTFVKHNIKSDSYKSKDRTVTVVWYKTDKLVVSRNKEDRSRWLTFLVRILKQLGSNPVSYSIPDNSEERESLERLHRHCSEHNLEIRGNPRKDGNCFFAAVSSQIERLNLQHHFKLDSIDPQYLRQRVTDFIRNNRTILVNETDVKIKDIVGDIDEHCDVMEKDGQWADHVVVDAMARMLRHDIKILQSTPSSDDIKDRFSLIKGSEQPSGDPLVIGHIFECHYVSLQIRGEFGDNHQEYQESEPTNYLNKMSSKAKTSKEQIEVKGNRKADFFIEDTPHGFIKRYIYKKYLQQFIAETQDAGLVSHVYDVFAGEGSRYSNNWSPVYSNEGSSTSIECYGSPVMALRVAIEYFVSVKQLSNVYNPCVVSVDNLEHTCYSELKHYSIRFCFVEKNKKHFKALVNNIKLTLVSYNIDINIKEVKKSKNTIMEVEISSRNEDFPIFVCIKNDEFENLNPPDLKEGECMSTFIDPYGYSQIPMERVQKFIGPRKSAFINFMSNFVHRFRKTMVVSPHVTGLFDLSKKLLDEQINGGKNLVEIYTERLKVKAETEFVLDFEVISKVNQVLYYLIFITNDLNNLKWMKKSFVFGSQFDDKLAFSDFLLQRRGHVMSLHEDQDDHKAASAIFEHFCSQAKVRVEEIEKFIWCKTIFVWRRTIVELIQKSRRLLKVEDSTGNSINCSEFPHGALLSFR</sequence>
<gene>
    <name evidence="3" type="ORF">MGAL_10B028703</name>
</gene>
<dbReference type="PANTHER" id="PTHR12419">
    <property type="entry name" value="OTU DOMAIN CONTAINING PROTEIN"/>
    <property type="match status" value="1"/>
</dbReference>
<dbReference type="InterPro" id="IPR038765">
    <property type="entry name" value="Papain-like_cys_pep_sf"/>
</dbReference>
<feature type="compositionally biased region" description="Low complexity" evidence="1">
    <location>
        <begin position="173"/>
        <end position="190"/>
    </location>
</feature>
<comment type="caution">
    <text evidence="3">The sequence shown here is derived from an EMBL/GenBank/DDBJ whole genome shotgun (WGS) entry which is preliminary data.</text>
</comment>
<accession>A0A8B6D4N4</accession>
<dbReference type="Pfam" id="PF02338">
    <property type="entry name" value="OTU"/>
    <property type="match status" value="1"/>
</dbReference>
<dbReference type="PROSITE" id="PS50802">
    <property type="entry name" value="OTU"/>
    <property type="match status" value="1"/>
</dbReference>
<reference evidence="3" key="1">
    <citation type="submission" date="2018-11" db="EMBL/GenBank/DDBJ databases">
        <authorList>
            <person name="Alioto T."/>
            <person name="Alioto T."/>
        </authorList>
    </citation>
    <scope>NUCLEOTIDE SEQUENCE</scope>
</reference>
<dbReference type="AlphaFoldDB" id="A0A8B6D4N4"/>
<dbReference type="GO" id="GO:0004843">
    <property type="term" value="F:cysteine-type deubiquitinase activity"/>
    <property type="evidence" value="ECO:0007669"/>
    <property type="project" value="TreeGrafter"/>
</dbReference>
<evidence type="ECO:0000313" key="3">
    <source>
        <dbReference type="EMBL" id="VDI14539.1"/>
    </source>
</evidence>
<dbReference type="EMBL" id="UYJE01002876">
    <property type="protein sequence ID" value="VDI14539.1"/>
    <property type="molecule type" value="Genomic_DNA"/>
</dbReference>
<name>A0A8B6D4N4_MYTGA</name>
<dbReference type="InterPro" id="IPR031009">
    <property type="entry name" value="Tcm_partner"/>
</dbReference>
<dbReference type="OrthoDB" id="6161140at2759"/>
<evidence type="ECO:0000313" key="4">
    <source>
        <dbReference type="Proteomes" id="UP000596742"/>
    </source>
</evidence>
<dbReference type="Proteomes" id="UP000596742">
    <property type="component" value="Unassembled WGS sequence"/>
</dbReference>
<feature type="region of interest" description="Disordered" evidence="1">
    <location>
        <begin position="160"/>
        <end position="217"/>
    </location>
</feature>
<organism evidence="3 4">
    <name type="scientific">Mytilus galloprovincialis</name>
    <name type="common">Mediterranean mussel</name>
    <dbReference type="NCBI Taxonomy" id="29158"/>
    <lineage>
        <taxon>Eukaryota</taxon>
        <taxon>Metazoa</taxon>
        <taxon>Spiralia</taxon>
        <taxon>Lophotrochozoa</taxon>
        <taxon>Mollusca</taxon>
        <taxon>Bivalvia</taxon>
        <taxon>Autobranchia</taxon>
        <taxon>Pteriomorphia</taxon>
        <taxon>Mytilida</taxon>
        <taxon>Mytiloidea</taxon>
        <taxon>Mytilidae</taxon>
        <taxon>Mytilinae</taxon>
        <taxon>Mytilus</taxon>
    </lineage>
</organism>
<evidence type="ECO:0000256" key="1">
    <source>
        <dbReference type="SAM" id="MobiDB-lite"/>
    </source>
</evidence>
<dbReference type="CDD" id="cd22758">
    <property type="entry name" value="OTU_232R-like"/>
    <property type="match status" value="1"/>
</dbReference>
<protein>
    <recommendedName>
        <fullName evidence="2">OTU domain-containing protein</fullName>
    </recommendedName>
</protein>
<dbReference type="InterPro" id="IPR003323">
    <property type="entry name" value="OTU_dom"/>
</dbReference>